<dbReference type="PROSITE" id="PS51677">
    <property type="entry name" value="NODB"/>
    <property type="match status" value="1"/>
</dbReference>
<dbReference type="InterPro" id="IPR011330">
    <property type="entry name" value="Glyco_hydro/deAcase_b/a-brl"/>
</dbReference>
<feature type="domain" description="NodB homology" evidence="8">
    <location>
        <begin position="198"/>
        <end position="384"/>
    </location>
</feature>
<evidence type="ECO:0000313" key="11">
    <source>
        <dbReference type="Proteomes" id="UP000518206"/>
    </source>
</evidence>
<dbReference type="CDD" id="cd00005">
    <property type="entry name" value="CBM9_like_1"/>
    <property type="match status" value="1"/>
</dbReference>
<evidence type="ECO:0000256" key="2">
    <source>
        <dbReference type="ARBA" id="ARBA00022737"/>
    </source>
</evidence>
<dbReference type="InterPro" id="IPR001000">
    <property type="entry name" value="GH10_dom"/>
</dbReference>
<evidence type="ECO:0000256" key="5">
    <source>
        <dbReference type="ARBA" id="ARBA00023295"/>
    </source>
</evidence>
<dbReference type="InterPro" id="IPR044846">
    <property type="entry name" value="GH10"/>
</dbReference>
<keyword evidence="10" id="KW-0858">Xylan degradation</keyword>
<comment type="similarity">
    <text evidence="1 7">Belongs to the glycosyl hydrolase 10 (cellulase F) family.</text>
</comment>
<dbReference type="SMART" id="SM00633">
    <property type="entry name" value="Glyco_10"/>
    <property type="match status" value="1"/>
</dbReference>
<evidence type="ECO:0000259" key="8">
    <source>
        <dbReference type="PROSITE" id="PS51677"/>
    </source>
</evidence>
<evidence type="ECO:0000256" key="6">
    <source>
        <dbReference type="ARBA" id="ARBA00023326"/>
    </source>
</evidence>
<proteinExistence type="inferred from homology"/>
<dbReference type="InterPro" id="IPR010502">
    <property type="entry name" value="Carb-bd_dom_fam9"/>
</dbReference>
<reference evidence="10 11" key="2">
    <citation type="submission" date="2020-08" db="EMBL/GenBank/DDBJ databases">
        <authorList>
            <person name="Partida-Martinez L."/>
            <person name="Huntemann M."/>
            <person name="Clum A."/>
            <person name="Wang J."/>
            <person name="Palaniappan K."/>
            <person name="Ritter S."/>
            <person name="Chen I.-M."/>
            <person name="Stamatis D."/>
            <person name="Reddy T."/>
            <person name="O'Malley R."/>
            <person name="Daum C."/>
            <person name="Shapiro N."/>
            <person name="Ivanova N."/>
            <person name="Kyrpides N."/>
            <person name="Woyke T."/>
        </authorList>
    </citation>
    <scope>NUCLEOTIDE SEQUENCE [LARGE SCALE GENOMIC DNA]</scope>
    <source>
        <strain evidence="10 11">RAS26</strain>
    </source>
</reference>
<dbReference type="Pfam" id="PF02018">
    <property type="entry name" value="CBM_4_9"/>
    <property type="match status" value="2"/>
</dbReference>
<evidence type="ECO:0000259" key="9">
    <source>
        <dbReference type="PROSITE" id="PS51760"/>
    </source>
</evidence>
<dbReference type="GO" id="GO:0016810">
    <property type="term" value="F:hydrolase activity, acting on carbon-nitrogen (but not peptide) bonds"/>
    <property type="evidence" value="ECO:0007669"/>
    <property type="project" value="InterPro"/>
</dbReference>
<dbReference type="SUPFAM" id="SSF49785">
    <property type="entry name" value="Galactose-binding domain-like"/>
    <property type="match status" value="2"/>
</dbReference>
<dbReference type="InterPro" id="IPR017853">
    <property type="entry name" value="GH"/>
</dbReference>
<dbReference type="Gene3D" id="2.60.120.260">
    <property type="entry name" value="Galactose-binding domain-like"/>
    <property type="match status" value="2"/>
</dbReference>
<keyword evidence="4 7" id="KW-0119">Carbohydrate metabolism</keyword>
<evidence type="ECO:0000256" key="1">
    <source>
        <dbReference type="ARBA" id="ARBA00007495"/>
    </source>
</evidence>
<feature type="domain" description="GH10" evidence="9">
    <location>
        <begin position="551"/>
        <end position="892"/>
    </location>
</feature>
<dbReference type="EC" id="3.2.1.8" evidence="7"/>
<dbReference type="EMBL" id="JACHVX010000001">
    <property type="protein sequence ID" value="MBB2921590.1"/>
    <property type="molecule type" value="Genomic_DNA"/>
</dbReference>
<keyword evidence="6 7" id="KW-0624">Polysaccharide degradation</keyword>
<keyword evidence="3 7" id="KW-0378">Hydrolase</keyword>
<comment type="catalytic activity">
    <reaction evidence="7">
        <text>Endohydrolysis of (1-&gt;4)-beta-D-xylosidic linkages in xylans.</text>
        <dbReference type="EC" id="3.2.1.8"/>
    </reaction>
</comment>
<dbReference type="SUPFAM" id="SSF88713">
    <property type="entry name" value="Glycoside hydrolase/deacetylase"/>
    <property type="match status" value="1"/>
</dbReference>
<accession>A0A7W4UDD1</accession>
<dbReference type="InterPro" id="IPR003305">
    <property type="entry name" value="CenC_carb-bd"/>
</dbReference>
<dbReference type="GO" id="GO:0031176">
    <property type="term" value="F:endo-1,4-beta-xylanase activity"/>
    <property type="evidence" value="ECO:0007669"/>
    <property type="project" value="UniProtKB-EC"/>
</dbReference>
<sequence>MAAAVAPGAAAATTTTDPAAAADEPVVVLGTDFEDGTWAPWTQSGAAPLSVVDVDGGKALLVSGRAADYEGIQSPTGLLEPGASYTFSMRARLAEGTEGSAGIRFVVKPDYTWVGNTTMTADAWTTVTGSFTAPAAADPATLQVYLGTGDLTAPYDYLVDDLVLTAAGGGSEPDPDVVPGGAVNPVPTPETTARGTGNVAALTFDDGPNPGETDDLLDLLAENDLTATFCVIGQNVRAEGGAALLRRIVDEGHTVCNHSTTYADMGSWTPEQVRADLVENLAIIREAAGDPELEVPYFRAPNGSWGATPAVAVELGMQPLGLGNVIFDWDGNDLSEETLTANLRTAVAPGAVVLVHDGGGDRANGIAAVRTVLGERLAEGWTFTLPTGGAAPTVTSLSSDFEDGLDGWVPRGDADGDPTVEVTTVQAHGGTQAALVSGRTTQGDGIGRDVTGLLTAGTTYDISAWVRFGEGAPTDDVWLSMQRTSEGATTYDTVAQLTGVTSGAWHEIRATYQMPEAESAFLYLETSYPDGSAADLLVDDVVISAKQPSEVQDLTPLQDTVDFPVGVAIDSRETTGPAAELLLRHFDQITGENHMKPEAWYTDAREFRTHPEAATLMEFAQENDVRIYGHTLVWHSQTPAWFFTHEDGTPLTTSEADKQELRDRMRTHVFDVAEALSTGGGYGLFGSETNPVVAFDVVNEVVSDGRSEEDGLRRSEWYRVLGEEFIDLAFRYADEAFNGEFAVEGERPVTLTINDYNTEQAGKQQRLHALVERLLARDVPVDAVGHQFHVSLAMPVQALEDAIVAFDDLGLTQVVSELDVTTGTPVTQASLIEQGYYYRDAFRIFREHAEDLFSVTVWGLTDGRSWRVDSGAPLLFDDGLQAKPAYDGAVDGELPARQRAANAFRGDVAVAAGATGAIEWRQLPLQTVEDVAGFSVRWEADHLSVYARVTDATVDASDAVTFVVGEESYAVGRDGESEVEAVVEAVDGGYAVVAHLPRTSAEGDQVSFDVQVTDGESSAAWNQPGVLGTLTLVEALSTTQVVEAAAAPVIDGQVDAAWASANAVTTDKQIEGEGGATANVRTLWRENTLYVLAEVADPTLDATGSDPWVQDSLEIFLDAGNVKNGPYRYDDTQIRISYLGETSFGTGDEAFQQNRLVSRTSTVEGGYVVEASISLLEAGGTGTFHGLDFQVNDATAGARTAVRAWADPTGRGYQSTARWGVAELVPAVVVPEPDPSITADRKVRAGEQLEVTLEGYLPSSTVDVVLERRIGRWVVARVDLGDVTVGADGSATTEVRVPRGVLPGKYTLRGTAGEVTADTTVTVQIAKPSWWWGWWPF</sequence>
<dbReference type="Gene3D" id="3.20.20.80">
    <property type="entry name" value="Glycosidases"/>
    <property type="match status" value="1"/>
</dbReference>
<evidence type="ECO:0000256" key="7">
    <source>
        <dbReference type="RuleBase" id="RU361174"/>
    </source>
</evidence>
<dbReference type="PRINTS" id="PR00134">
    <property type="entry name" value="GLHYDRLASE10"/>
</dbReference>
<dbReference type="PROSITE" id="PS51760">
    <property type="entry name" value="GH10_2"/>
    <property type="match status" value="1"/>
</dbReference>
<dbReference type="CDD" id="cd10917">
    <property type="entry name" value="CE4_NodB_like_6s_7s"/>
    <property type="match status" value="1"/>
</dbReference>
<dbReference type="Gene3D" id="2.60.40.1190">
    <property type="match status" value="1"/>
</dbReference>
<dbReference type="Proteomes" id="UP000518206">
    <property type="component" value="Unassembled WGS sequence"/>
</dbReference>
<evidence type="ECO:0000313" key="10">
    <source>
        <dbReference type="EMBL" id="MBB2921590.1"/>
    </source>
</evidence>
<reference evidence="10 11" key="1">
    <citation type="submission" date="2020-08" db="EMBL/GenBank/DDBJ databases">
        <title>The Agave Microbiome: Exploring the role of microbial communities in plant adaptations to desert environments.</title>
        <authorList>
            <person name="Partida-Martinez L.P."/>
        </authorList>
    </citation>
    <scope>NUCLEOTIDE SEQUENCE [LARGE SCALE GENOMIC DNA]</scope>
    <source>
        <strain evidence="10 11">RAS26</strain>
    </source>
</reference>
<keyword evidence="2" id="KW-0677">Repeat</keyword>
<protein>
    <recommendedName>
        <fullName evidence="7">Beta-xylanase</fullName>
        <ecNumber evidence="7">3.2.1.8</ecNumber>
    </recommendedName>
</protein>
<name>A0A7W4UDD1_9CELL</name>
<dbReference type="Pfam" id="PF01522">
    <property type="entry name" value="Polysacc_deac_1"/>
    <property type="match status" value="1"/>
</dbReference>
<dbReference type="GO" id="GO:0030246">
    <property type="term" value="F:carbohydrate binding"/>
    <property type="evidence" value="ECO:0007669"/>
    <property type="project" value="InterPro"/>
</dbReference>
<dbReference type="Pfam" id="PF00331">
    <property type="entry name" value="Glyco_hydro_10"/>
    <property type="match status" value="1"/>
</dbReference>
<dbReference type="PANTHER" id="PTHR31490:SF90">
    <property type="entry name" value="ENDO-1,4-BETA-XYLANASE A"/>
    <property type="match status" value="1"/>
</dbReference>
<dbReference type="RefSeq" id="WP_183294582.1">
    <property type="nucleotide sequence ID" value="NZ_JACHVX010000001.1"/>
</dbReference>
<comment type="caution">
    <text evidence="10">The sequence shown here is derived from an EMBL/GenBank/DDBJ whole genome shotgun (WGS) entry which is preliminary data.</text>
</comment>
<dbReference type="SUPFAM" id="SSF49344">
    <property type="entry name" value="CBD9-like"/>
    <property type="match status" value="1"/>
</dbReference>
<dbReference type="GO" id="GO:0045493">
    <property type="term" value="P:xylan catabolic process"/>
    <property type="evidence" value="ECO:0007669"/>
    <property type="project" value="UniProtKB-KW"/>
</dbReference>
<organism evidence="10 11">
    <name type="scientific">Cellulomonas cellasea</name>
    <dbReference type="NCBI Taxonomy" id="43670"/>
    <lineage>
        <taxon>Bacteria</taxon>
        <taxon>Bacillati</taxon>
        <taxon>Actinomycetota</taxon>
        <taxon>Actinomycetes</taxon>
        <taxon>Micrococcales</taxon>
        <taxon>Cellulomonadaceae</taxon>
        <taxon>Cellulomonas</taxon>
    </lineage>
</organism>
<gene>
    <name evidence="10" type="ORF">FHR80_000484</name>
</gene>
<dbReference type="Gene3D" id="3.20.20.370">
    <property type="entry name" value="Glycoside hydrolase/deacetylase"/>
    <property type="match status" value="1"/>
</dbReference>
<keyword evidence="5 7" id="KW-0326">Glycosidase</keyword>
<dbReference type="Pfam" id="PF06452">
    <property type="entry name" value="CBM9_1"/>
    <property type="match status" value="1"/>
</dbReference>
<dbReference type="InterPro" id="IPR002509">
    <property type="entry name" value="NODB_dom"/>
</dbReference>
<dbReference type="InterPro" id="IPR008979">
    <property type="entry name" value="Galactose-bd-like_sf"/>
</dbReference>
<dbReference type="SUPFAM" id="SSF51445">
    <property type="entry name" value="(Trans)glycosidases"/>
    <property type="match status" value="1"/>
</dbReference>
<dbReference type="PANTHER" id="PTHR31490">
    <property type="entry name" value="GLYCOSYL HYDROLASE"/>
    <property type="match status" value="1"/>
</dbReference>
<evidence type="ECO:0000256" key="4">
    <source>
        <dbReference type="ARBA" id="ARBA00023277"/>
    </source>
</evidence>
<evidence type="ECO:0000256" key="3">
    <source>
        <dbReference type="ARBA" id="ARBA00022801"/>
    </source>
</evidence>